<comment type="caution">
    <text evidence="2">The sequence shown here is derived from an EMBL/GenBank/DDBJ whole genome shotgun (WGS) entry which is preliminary data.</text>
</comment>
<proteinExistence type="predicted"/>
<dbReference type="EMBL" id="JADIMP010000021">
    <property type="protein sequence ID" value="MBO8441046.1"/>
    <property type="molecule type" value="Genomic_DNA"/>
</dbReference>
<organism evidence="2 3">
    <name type="scientific">Candidatus Gallilactobacillus intestinavium</name>
    <dbReference type="NCBI Taxonomy" id="2840838"/>
    <lineage>
        <taxon>Bacteria</taxon>
        <taxon>Bacillati</taxon>
        <taxon>Bacillota</taxon>
        <taxon>Bacilli</taxon>
        <taxon>Lactobacillales</taxon>
        <taxon>Lactobacillaceae</taxon>
        <taxon>Lactobacillaceae incertae sedis</taxon>
        <taxon>Candidatus Gallilactobacillus</taxon>
    </lineage>
</organism>
<name>A0A9D9H7J6_9LACO</name>
<protein>
    <submittedName>
        <fullName evidence="2">Tetratricopeptide repeat protein</fullName>
    </submittedName>
</protein>
<dbReference type="Pfam" id="PF13181">
    <property type="entry name" value="TPR_8"/>
    <property type="match status" value="4"/>
</dbReference>
<keyword evidence="1" id="KW-0802">TPR repeat</keyword>
<dbReference type="InterPro" id="IPR019734">
    <property type="entry name" value="TPR_rpt"/>
</dbReference>
<feature type="repeat" description="TPR" evidence="1">
    <location>
        <begin position="129"/>
        <end position="162"/>
    </location>
</feature>
<reference evidence="2" key="2">
    <citation type="journal article" date="2021" name="PeerJ">
        <title>Extensive microbial diversity within the chicken gut microbiome revealed by metagenomics and culture.</title>
        <authorList>
            <person name="Gilroy R."/>
            <person name="Ravi A."/>
            <person name="Getino M."/>
            <person name="Pursley I."/>
            <person name="Horton D.L."/>
            <person name="Alikhan N.F."/>
            <person name="Baker D."/>
            <person name="Gharbi K."/>
            <person name="Hall N."/>
            <person name="Watson M."/>
            <person name="Adriaenssens E.M."/>
            <person name="Foster-Nyarko E."/>
            <person name="Jarju S."/>
            <person name="Secka A."/>
            <person name="Antonio M."/>
            <person name="Oren A."/>
            <person name="Chaudhuri R.R."/>
            <person name="La Ragione R."/>
            <person name="Hildebrand F."/>
            <person name="Pallen M.J."/>
        </authorList>
    </citation>
    <scope>NUCLEOTIDE SEQUENCE</scope>
    <source>
        <strain evidence="2">C6-149</strain>
    </source>
</reference>
<reference evidence="2" key="1">
    <citation type="submission" date="2020-10" db="EMBL/GenBank/DDBJ databases">
        <authorList>
            <person name="Gilroy R."/>
        </authorList>
    </citation>
    <scope>NUCLEOTIDE SEQUENCE</scope>
    <source>
        <strain evidence="2">C6-149</strain>
    </source>
</reference>
<dbReference type="AlphaFoldDB" id="A0A9D9H7J6"/>
<dbReference type="PROSITE" id="PS50005">
    <property type="entry name" value="TPR"/>
    <property type="match status" value="2"/>
</dbReference>
<accession>A0A9D9H7J6</accession>
<dbReference type="SMART" id="SM00028">
    <property type="entry name" value="TPR"/>
    <property type="match status" value="4"/>
</dbReference>
<dbReference type="PANTHER" id="PTHR12558">
    <property type="entry name" value="CELL DIVISION CYCLE 16,23,27"/>
    <property type="match status" value="1"/>
</dbReference>
<evidence type="ECO:0000313" key="3">
    <source>
        <dbReference type="Proteomes" id="UP000823614"/>
    </source>
</evidence>
<dbReference type="Proteomes" id="UP000823614">
    <property type="component" value="Unassembled WGS sequence"/>
</dbReference>
<gene>
    <name evidence="2" type="ORF">IAA89_01150</name>
</gene>
<feature type="repeat" description="TPR" evidence="1">
    <location>
        <begin position="24"/>
        <end position="57"/>
    </location>
</feature>
<dbReference type="InterPro" id="IPR011990">
    <property type="entry name" value="TPR-like_helical_dom_sf"/>
</dbReference>
<sequence>MNSTNTNQLVAKLIDRIDKNPDNYHNYYNLSVVLVELHDYDQAEELLLKSIKLFENNNNALNTFNFGLGNLYYILSDYNRAIAFLLRVTDKKLQVDSFQLLAQIYLQLKQYKRAISFANLVYEKKKNDPDILELLGDIYLSEGDFDKSIYFYKKALCFKKTAKLYLNMSLLYKLKNNIDDSKVYIKKAKKLDISYVNRKINLINDLGKFLNNKGI</sequence>
<dbReference type="Gene3D" id="1.25.40.10">
    <property type="entry name" value="Tetratricopeptide repeat domain"/>
    <property type="match status" value="2"/>
</dbReference>
<dbReference type="PANTHER" id="PTHR12558:SF13">
    <property type="entry name" value="CELL DIVISION CYCLE PROTEIN 27 HOMOLOG"/>
    <property type="match status" value="1"/>
</dbReference>
<evidence type="ECO:0000256" key="1">
    <source>
        <dbReference type="PROSITE-ProRule" id="PRU00339"/>
    </source>
</evidence>
<dbReference type="SUPFAM" id="SSF81901">
    <property type="entry name" value="HCP-like"/>
    <property type="match status" value="1"/>
</dbReference>
<evidence type="ECO:0000313" key="2">
    <source>
        <dbReference type="EMBL" id="MBO8441046.1"/>
    </source>
</evidence>